<keyword evidence="6" id="KW-1185">Reference proteome</keyword>
<name>A0AAC8YDJ3_9ACTN</name>
<dbReference type="Proteomes" id="UP000075221">
    <property type="component" value="Chromosome"/>
</dbReference>
<feature type="compositionally biased region" description="Low complexity" evidence="1">
    <location>
        <begin position="225"/>
        <end position="237"/>
    </location>
</feature>
<evidence type="ECO:0000256" key="1">
    <source>
        <dbReference type="SAM" id="MobiDB-lite"/>
    </source>
</evidence>
<accession>A0AAC8YDJ3</accession>
<dbReference type="RefSeq" id="WP_015070656.1">
    <property type="nucleotide sequence ID" value="NZ_CP014352.1"/>
</dbReference>
<keyword evidence="2" id="KW-1133">Transmembrane helix</keyword>
<organism evidence="3 5">
    <name type="scientific">Acidipropionibacterium acidipropionici</name>
    <dbReference type="NCBI Taxonomy" id="1748"/>
    <lineage>
        <taxon>Bacteria</taxon>
        <taxon>Bacillati</taxon>
        <taxon>Actinomycetota</taxon>
        <taxon>Actinomycetes</taxon>
        <taxon>Propionibacteriales</taxon>
        <taxon>Propionibacteriaceae</taxon>
        <taxon>Acidipropionibacterium</taxon>
    </lineage>
</organism>
<sequence length="273" mass="28557">MNLGHTLRGLLRHWVILLVGLLVAAAAAAGAWRAVPPTYTRSSTQILLPGSGMIPSGSNPYMFVGGLAPAADIVVRGLSSKNVVDQVVEGRPSTTVEVTRDPTTSGPVILITVESRSDRDAAAALAALDQRTASLLDTLQAEENIPERQRISVVTVSVDRHGTAGQRERMMVTAAVGVAIIGLTVLVAGVVEGIGLRPRRGRRTVGTDSQSEDPPDDPVTRDGGPPSARSASSPVDAAPEDGTPQEWAADDRAPEDEDMLDDGGGRGDRAPIW</sequence>
<dbReference type="Proteomes" id="UP000178666">
    <property type="component" value="Chromosome"/>
</dbReference>
<feature type="transmembrane region" description="Helical" evidence="2">
    <location>
        <begin position="170"/>
        <end position="194"/>
    </location>
</feature>
<dbReference type="OMA" id="RRWYIAV"/>
<proteinExistence type="predicted"/>
<evidence type="ECO:0000313" key="6">
    <source>
        <dbReference type="Proteomes" id="UP000178666"/>
    </source>
</evidence>
<evidence type="ECO:0000313" key="4">
    <source>
        <dbReference type="EMBL" id="AOZ45863.1"/>
    </source>
</evidence>
<feature type="compositionally biased region" description="Basic and acidic residues" evidence="1">
    <location>
        <begin position="263"/>
        <end position="273"/>
    </location>
</feature>
<evidence type="ECO:0000313" key="5">
    <source>
        <dbReference type="Proteomes" id="UP000075221"/>
    </source>
</evidence>
<evidence type="ECO:0008006" key="7">
    <source>
        <dbReference type="Google" id="ProtNLM"/>
    </source>
</evidence>
<keyword evidence="2" id="KW-0472">Membrane</keyword>
<protein>
    <recommendedName>
        <fullName evidence="7">Capsular polysaccharide biosynthesis protein</fullName>
    </recommendedName>
</protein>
<feature type="region of interest" description="Disordered" evidence="1">
    <location>
        <begin position="199"/>
        <end position="273"/>
    </location>
</feature>
<dbReference type="EMBL" id="CP015970">
    <property type="protein sequence ID" value="AOZ45863.1"/>
    <property type="molecule type" value="Genomic_DNA"/>
</dbReference>
<evidence type="ECO:0000256" key="2">
    <source>
        <dbReference type="SAM" id="Phobius"/>
    </source>
</evidence>
<gene>
    <name evidence="4" type="ORF">A8L58_03115</name>
    <name evidence="3" type="ORF">AXH35_01650</name>
</gene>
<reference evidence="3 5" key="2">
    <citation type="submission" date="2016-02" db="EMBL/GenBank/DDBJ databases">
        <title>Complete Genome Sequence of Propionibacterium acidipropionici ATCC 55737.</title>
        <authorList>
            <person name="Luna Flores C.H."/>
            <person name="Nielsen L.K."/>
            <person name="Marcellin E."/>
        </authorList>
    </citation>
    <scope>NUCLEOTIDE SEQUENCE [LARGE SCALE GENOMIC DNA]</scope>
    <source>
        <strain evidence="3 5">ATCC 55737</strain>
    </source>
</reference>
<dbReference type="AlphaFoldDB" id="A0AAC8YDJ3"/>
<reference evidence="4 6" key="1">
    <citation type="journal article" date="2016" name="Plant Dis.">
        <title>Improved production of propionic acid using genome shuffling.</title>
        <authorList>
            <person name="Luna-Flores C.H."/>
            <person name="Palfreyman R.W."/>
            <person name="Kromer J.O."/>
            <person name="Nielsen L.K."/>
            <person name="Marcellin E."/>
        </authorList>
    </citation>
    <scope>NUCLEOTIDE SEQUENCE [LARGE SCALE GENOMIC DNA]</scope>
    <source>
        <strain evidence="4 6">F3E8</strain>
    </source>
</reference>
<keyword evidence="2" id="KW-0812">Transmembrane</keyword>
<dbReference type="EMBL" id="CP014352">
    <property type="protein sequence ID" value="AMS04369.1"/>
    <property type="molecule type" value="Genomic_DNA"/>
</dbReference>
<evidence type="ECO:0000313" key="3">
    <source>
        <dbReference type="EMBL" id="AMS04369.1"/>
    </source>
</evidence>